<name>A0ABM8A133_STRNI</name>
<dbReference type="Pfam" id="PF11755">
    <property type="entry name" value="DUF3311"/>
    <property type="match status" value="1"/>
</dbReference>
<accession>A0ABM8A133</accession>
<reference evidence="2" key="1">
    <citation type="submission" date="2022-06" db="EMBL/GenBank/DDBJ databases">
        <title>Complete genome sequence of Streptomyces nigrescens HEK616.</title>
        <authorList>
            <person name="Asamizu S."/>
            <person name="Onaka H."/>
        </authorList>
    </citation>
    <scope>NUCLEOTIDE SEQUENCE</scope>
    <source>
        <strain evidence="2">HEK616</strain>
    </source>
</reference>
<dbReference type="Proteomes" id="UP001059597">
    <property type="component" value="Chromosome"/>
</dbReference>
<keyword evidence="1" id="KW-1133">Transmembrane helix</keyword>
<feature type="transmembrane region" description="Helical" evidence="1">
    <location>
        <begin position="48"/>
        <end position="68"/>
    </location>
</feature>
<dbReference type="PANTHER" id="PTHR40034">
    <property type="entry name" value="BSL5891 PROTEIN"/>
    <property type="match status" value="1"/>
</dbReference>
<keyword evidence="1" id="KW-0812">Transmembrane</keyword>
<sequence>MRTPSDARHGPAIDFQPIAQETVRDGATLMPEPAESPTRRQVVTPTRIVAGLCLLAPFVSMLWVSSYARIEPTLIGIPFFYWYQMLWVLISTVLTTVAYKLVRREQRLAKDGGR</sequence>
<evidence type="ECO:0000313" key="3">
    <source>
        <dbReference type="Proteomes" id="UP001059597"/>
    </source>
</evidence>
<dbReference type="EMBL" id="AP026073">
    <property type="protein sequence ID" value="BDM72342.1"/>
    <property type="molecule type" value="Genomic_DNA"/>
</dbReference>
<organism evidence="2 3">
    <name type="scientific">Streptomyces nigrescens</name>
    <dbReference type="NCBI Taxonomy" id="1920"/>
    <lineage>
        <taxon>Bacteria</taxon>
        <taxon>Bacillati</taxon>
        <taxon>Actinomycetota</taxon>
        <taxon>Actinomycetes</taxon>
        <taxon>Kitasatosporales</taxon>
        <taxon>Streptomycetaceae</taxon>
        <taxon>Streptomyces</taxon>
    </lineage>
</organism>
<keyword evidence="3" id="KW-1185">Reference proteome</keyword>
<evidence type="ECO:0008006" key="4">
    <source>
        <dbReference type="Google" id="ProtNLM"/>
    </source>
</evidence>
<gene>
    <name evidence="2" type="ORF">HEK616_58290</name>
</gene>
<dbReference type="PANTHER" id="PTHR40034:SF1">
    <property type="entry name" value="BSL5891 PROTEIN"/>
    <property type="match status" value="1"/>
</dbReference>
<keyword evidence="1" id="KW-0472">Membrane</keyword>
<proteinExistence type="predicted"/>
<protein>
    <recommendedName>
        <fullName evidence="4">Integral membrane protein</fullName>
    </recommendedName>
</protein>
<feature type="transmembrane region" description="Helical" evidence="1">
    <location>
        <begin position="80"/>
        <end position="102"/>
    </location>
</feature>
<evidence type="ECO:0000256" key="1">
    <source>
        <dbReference type="SAM" id="Phobius"/>
    </source>
</evidence>
<dbReference type="InterPro" id="IPR021741">
    <property type="entry name" value="DUF3311"/>
</dbReference>
<evidence type="ECO:0000313" key="2">
    <source>
        <dbReference type="EMBL" id="BDM72342.1"/>
    </source>
</evidence>